<comment type="caution">
    <text evidence="3">The sequence shown here is derived from an EMBL/GenBank/DDBJ whole genome shotgun (WGS) entry which is preliminary data.</text>
</comment>
<dbReference type="EMBL" id="DVNM01000020">
    <property type="protein sequence ID" value="HIU69057.1"/>
    <property type="molecule type" value="Genomic_DNA"/>
</dbReference>
<dbReference type="Pfam" id="PF00795">
    <property type="entry name" value="CN_hydrolase"/>
    <property type="match status" value="1"/>
</dbReference>
<reference evidence="3" key="2">
    <citation type="journal article" date="2021" name="PeerJ">
        <title>Extensive microbial diversity within the chicken gut microbiome revealed by metagenomics and culture.</title>
        <authorList>
            <person name="Gilroy R."/>
            <person name="Ravi A."/>
            <person name="Getino M."/>
            <person name="Pursley I."/>
            <person name="Horton D.L."/>
            <person name="Alikhan N.F."/>
            <person name="Baker D."/>
            <person name="Gharbi K."/>
            <person name="Hall N."/>
            <person name="Watson M."/>
            <person name="Adriaenssens E.M."/>
            <person name="Foster-Nyarko E."/>
            <person name="Jarju S."/>
            <person name="Secka A."/>
            <person name="Antonio M."/>
            <person name="Oren A."/>
            <person name="Chaudhuri R.R."/>
            <person name="La Ragione R."/>
            <person name="Hildebrand F."/>
            <person name="Pallen M.J."/>
        </authorList>
    </citation>
    <scope>NUCLEOTIDE SEQUENCE</scope>
    <source>
        <strain evidence="3">CHK176-6737</strain>
    </source>
</reference>
<dbReference type="Proteomes" id="UP000824125">
    <property type="component" value="Unassembled WGS sequence"/>
</dbReference>
<dbReference type="GO" id="GO:0016811">
    <property type="term" value="F:hydrolase activity, acting on carbon-nitrogen (but not peptide) bonds, in linear amides"/>
    <property type="evidence" value="ECO:0007669"/>
    <property type="project" value="TreeGrafter"/>
</dbReference>
<accession>A0A9D1MUW7</accession>
<dbReference type="InterPro" id="IPR050345">
    <property type="entry name" value="Aliph_Amidase/BUP"/>
</dbReference>
<reference evidence="3" key="1">
    <citation type="submission" date="2020-10" db="EMBL/GenBank/DDBJ databases">
        <authorList>
            <person name="Gilroy R."/>
        </authorList>
    </citation>
    <scope>NUCLEOTIDE SEQUENCE</scope>
    <source>
        <strain evidence="3">CHK176-6737</strain>
    </source>
</reference>
<evidence type="ECO:0000256" key="1">
    <source>
        <dbReference type="ARBA" id="ARBA00022801"/>
    </source>
</evidence>
<evidence type="ECO:0000259" key="2">
    <source>
        <dbReference type="PROSITE" id="PS50263"/>
    </source>
</evidence>
<feature type="domain" description="CN hydrolase" evidence="2">
    <location>
        <begin position="2"/>
        <end position="258"/>
    </location>
</feature>
<dbReference type="AlphaFoldDB" id="A0A9D1MUW7"/>
<dbReference type="CDD" id="cd07197">
    <property type="entry name" value="nitrilase"/>
    <property type="match status" value="1"/>
</dbReference>
<dbReference type="PROSITE" id="PS50263">
    <property type="entry name" value="CN_HYDROLASE"/>
    <property type="match status" value="1"/>
</dbReference>
<evidence type="ECO:0000313" key="4">
    <source>
        <dbReference type="Proteomes" id="UP000824125"/>
    </source>
</evidence>
<evidence type="ECO:0000313" key="3">
    <source>
        <dbReference type="EMBL" id="HIU69057.1"/>
    </source>
</evidence>
<proteinExistence type="predicted"/>
<dbReference type="SUPFAM" id="SSF56317">
    <property type="entry name" value="Carbon-nitrogen hydrolase"/>
    <property type="match status" value="1"/>
</dbReference>
<protein>
    <submittedName>
        <fullName evidence="3">Carbon-nitrogen hydrolase family protein</fullName>
    </submittedName>
</protein>
<keyword evidence="1 3" id="KW-0378">Hydrolase</keyword>
<organism evidence="3 4">
    <name type="scientific">Candidatus Scybalenecus merdavium</name>
    <dbReference type="NCBI Taxonomy" id="2840939"/>
    <lineage>
        <taxon>Bacteria</taxon>
        <taxon>Bacillati</taxon>
        <taxon>Bacillota</taxon>
        <taxon>Clostridia</taxon>
        <taxon>Eubacteriales</taxon>
        <taxon>Oscillospiraceae</taxon>
        <taxon>Oscillospiraceae incertae sedis</taxon>
        <taxon>Candidatus Scybalenecus</taxon>
    </lineage>
</organism>
<dbReference type="PANTHER" id="PTHR43674">
    <property type="entry name" value="NITRILASE C965.09-RELATED"/>
    <property type="match status" value="1"/>
</dbReference>
<dbReference type="InterPro" id="IPR003010">
    <property type="entry name" value="C-N_Hydrolase"/>
</dbReference>
<dbReference type="InterPro" id="IPR036526">
    <property type="entry name" value="C-N_Hydrolase_sf"/>
</dbReference>
<gene>
    <name evidence="3" type="ORF">IAD23_03790</name>
</gene>
<name>A0A9D1MUW7_9FIRM</name>
<dbReference type="PANTHER" id="PTHR43674:SF16">
    <property type="entry name" value="CARBON-NITROGEN FAMILY, PUTATIVE (AFU_ORTHOLOGUE AFUA_5G02350)-RELATED"/>
    <property type="match status" value="1"/>
</dbReference>
<sequence length="293" mass="32676">MYKFAIVQHRSLPGKTKENTDCAVQMIRQAAENGADLVLFPECFLTGYAFPDVCRSRQDDAHILQDPDFAAWRDAALTDDCKWLEAVRNAAAETQTNVCITAFTKGEKLPQNTAFLLDRNGKTVLKYSKVHTCDFDAERFLEGGSRFCTGETDGICFGVMICYDREHPESARELMLQGAEIILVPNDCTCMRPRLAELSVAAMQNMCAVAMANPPGENGGCSCAFDPDVWGEDGRGADNTLALAGETFDGILYAELDINALRRHRQKEDLGKYRKPHAYLHLTLPDDDRTRYK</sequence>
<dbReference type="Gene3D" id="3.60.110.10">
    <property type="entry name" value="Carbon-nitrogen hydrolase"/>
    <property type="match status" value="1"/>
</dbReference>